<keyword evidence="4" id="KW-0378">Hydrolase</keyword>
<feature type="active site" description="Nucleophile" evidence="7">
    <location>
        <position position="388"/>
    </location>
</feature>
<dbReference type="PIRSF" id="PIRSF001217">
    <property type="entry name" value="Protease_4_SppA"/>
    <property type="match status" value="1"/>
</dbReference>
<dbReference type="InterPro" id="IPR047217">
    <property type="entry name" value="S49_SppA_67K_type_N"/>
</dbReference>
<sequence>MKSFLGRVLSTIVGNIATLSIFGILLFLLIIVSSINSPSPTVKDGSVLELTFEDAILESDMDNEVSFFDLSTPTKFYLQNILQAIEKAKTDDNIKGISLKIENFNGGLTQASDIRKALEDFKTSGKFVYAYSNNASQLSYYLNTVADSVYQNPLGGTLLQGMSSEVMFYKNAGDKYGVDFQVIRYGEFKSAVEPFFRTDLSDENKLQLNSLLGDIWGNISNDMAKSRKINPLNFQTITDSLYSYIPEVGLKHKIYDKIIHEAEYEDILFKKLNLKAKSNKTNGEILAKHTIGIKEYYNTYSEDSNSDKIAVLYASGEITEGDGFDGIQSKTYVKAIRDIEKNKNIKALVLRVNSPGGSANASEEILFELRRLKAKMPIVVSFGDVAASGGYYIAQDSDKIFAQPNTITGSIGVFGMIPNAKELVNNIGITTDGVKTNANADQLKSIFNPLSSDAEKMMNRSVVLVYEKFVNHVARNRKMTFEQVNKIGGGRVWSGTSAKQIGLVDEFGGLNDALKEAAKLAKIEEYSTESFPKRKESIEELMDKLQGNNIESKIKKELGTDAAKIYSSLKTMNQQKGVQARLPFDIKTN</sequence>
<dbReference type="PANTHER" id="PTHR33209">
    <property type="entry name" value="PROTEASE 4"/>
    <property type="match status" value="1"/>
</dbReference>
<organism evidence="10 11">
    <name type="scientific">Faecalibacter macacae</name>
    <dbReference type="NCBI Taxonomy" id="1859289"/>
    <lineage>
        <taxon>Bacteria</taxon>
        <taxon>Pseudomonadati</taxon>
        <taxon>Bacteroidota</taxon>
        <taxon>Flavobacteriia</taxon>
        <taxon>Flavobacteriales</taxon>
        <taxon>Weeksellaceae</taxon>
        <taxon>Faecalibacter</taxon>
    </lineage>
</organism>
<evidence type="ECO:0000256" key="4">
    <source>
        <dbReference type="ARBA" id="ARBA00022801"/>
    </source>
</evidence>
<dbReference type="PANTHER" id="PTHR33209:SF1">
    <property type="entry name" value="PEPTIDASE S49 DOMAIN-CONTAINING PROTEIN"/>
    <property type="match status" value="1"/>
</dbReference>
<evidence type="ECO:0000256" key="3">
    <source>
        <dbReference type="ARBA" id="ARBA00022670"/>
    </source>
</evidence>
<evidence type="ECO:0000256" key="8">
    <source>
        <dbReference type="SAM" id="Phobius"/>
    </source>
</evidence>
<evidence type="ECO:0000313" key="11">
    <source>
        <dbReference type="Proteomes" id="UP000275348"/>
    </source>
</evidence>
<dbReference type="EMBL" id="RDOJ01000002">
    <property type="protein sequence ID" value="RLZ12336.1"/>
    <property type="molecule type" value="Genomic_DNA"/>
</dbReference>
<dbReference type="NCBIfam" id="TIGR00705">
    <property type="entry name" value="SppA_67K"/>
    <property type="match status" value="1"/>
</dbReference>
<dbReference type="GO" id="GO:0008236">
    <property type="term" value="F:serine-type peptidase activity"/>
    <property type="evidence" value="ECO:0007669"/>
    <property type="project" value="UniProtKB-KW"/>
</dbReference>
<feature type="active site" description="Proton donor/acceptor" evidence="7">
    <location>
        <position position="189"/>
    </location>
</feature>
<keyword evidence="8" id="KW-0812">Transmembrane</keyword>
<keyword evidence="6 8" id="KW-0472">Membrane</keyword>
<dbReference type="OrthoDB" id="9764363at2"/>
<dbReference type="InterPro" id="IPR004635">
    <property type="entry name" value="Pept_S49_SppA"/>
</dbReference>
<comment type="caution">
    <text evidence="10">The sequence shown here is derived from an EMBL/GenBank/DDBJ whole genome shotgun (WGS) entry which is preliminary data.</text>
</comment>
<keyword evidence="5" id="KW-0720">Serine protease</keyword>
<dbReference type="InterPro" id="IPR004634">
    <property type="entry name" value="Pept_S49_pIV"/>
</dbReference>
<dbReference type="SUPFAM" id="SSF52096">
    <property type="entry name" value="ClpP/crotonase"/>
    <property type="match status" value="2"/>
</dbReference>
<dbReference type="InterPro" id="IPR029045">
    <property type="entry name" value="ClpP/crotonase-like_dom_sf"/>
</dbReference>
<dbReference type="GO" id="GO:0016020">
    <property type="term" value="C:membrane"/>
    <property type="evidence" value="ECO:0007669"/>
    <property type="project" value="UniProtKB-SubCell"/>
</dbReference>
<dbReference type="Pfam" id="PF01343">
    <property type="entry name" value="Peptidase_S49"/>
    <property type="match status" value="2"/>
</dbReference>
<protein>
    <submittedName>
        <fullName evidence="10">Signal peptide peptidase SppA</fullName>
    </submittedName>
</protein>
<comment type="subcellular location">
    <subcellularLocation>
        <location evidence="1">Membrane</location>
    </subcellularLocation>
</comment>
<keyword evidence="11" id="KW-1185">Reference proteome</keyword>
<gene>
    <name evidence="10" type="primary">sppA</name>
    <name evidence="10" type="ORF">EAH69_02145</name>
</gene>
<accession>A0A3L9MJI6</accession>
<keyword evidence="3" id="KW-0645">Protease</keyword>
<dbReference type="NCBIfam" id="TIGR00706">
    <property type="entry name" value="SppA_dom"/>
    <property type="match status" value="1"/>
</dbReference>
<reference evidence="10 11" key="1">
    <citation type="submission" date="2018-10" db="EMBL/GenBank/DDBJ databases">
        <authorList>
            <person name="Chen X."/>
        </authorList>
    </citation>
    <scope>NUCLEOTIDE SEQUENCE [LARGE SCALE GENOMIC DNA]</scope>
    <source>
        <strain evidence="10 11">YIM 102668</strain>
    </source>
</reference>
<dbReference type="RefSeq" id="WP_121933548.1">
    <property type="nucleotide sequence ID" value="NZ_RDOJ01000002.1"/>
</dbReference>
<dbReference type="GO" id="GO:0006465">
    <property type="term" value="P:signal peptide processing"/>
    <property type="evidence" value="ECO:0007669"/>
    <property type="project" value="InterPro"/>
</dbReference>
<evidence type="ECO:0000259" key="9">
    <source>
        <dbReference type="Pfam" id="PF01343"/>
    </source>
</evidence>
<dbReference type="InterPro" id="IPR002142">
    <property type="entry name" value="Peptidase_S49"/>
</dbReference>
<dbReference type="Proteomes" id="UP000275348">
    <property type="component" value="Unassembled WGS sequence"/>
</dbReference>
<dbReference type="InterPro" id="IPR047272">
    <property type="entry name" value="S49_SppA_C"/>
</dbReference>
<proteinExistence type="inferred from homology"/>
<evidence type="ECO:0000256" key="5">
    <source>
        <dbReference type="ARBA" id="ARBA00022825"/>
    </source>
</evidence>
<dbReference type="AlphaFoldDB" id="A0A3L9MJI6"/>
<evidence type="ECO:0000256" key="2">
    <source>
        <dbReference type="ARBA" id="ARBA00008683"/>
    </source>
</evidence>
<dbReference type="CDD" id="cd07023">
    <property type="entry name" value="S49_Sppa_N_C"/>
    <property type="match status" value="1"/>
</dbReference>
<evidence type="ECO:0000313" key="10">
    <source>
        <dbReference type="EMBL" id="RLZ12336.1"/>
    </source>
</evidence>
<feature type="domain" description="Peptidase S49" evidence="9">
    <location>
        <begin position="121"/>
        <end position="258"/>
    </location>
</feature>
<keyword evidence="8" id="KW-1133">Transmembrane helix</keyword>
<evidence type="ECO:0000256" key="7">
    <source>
        <dbReference type="PIRSR" id="PIRSR001217-1"/>
    </source>
</evidence>
<feature type="domain" description="Peptidase S49" evidence="9">
    <location>
        <begin position="371"/>
        <end position="523"/>
    </location>
</feature>
<evidence type="ECO:0000256" key="6">
    <source>
        <dbReference type="ARBA" id="ARBA00023136"/>
    </source>
</evidence>
<dbReference type="Gene3D" id="3.90.226.10">
    <property type="entry name" value="2-enoyl-CoA Hydratase, Chain A, domain 1"/>
    <property type="match status" value="3"/>
</dbReference>
<evidence type="ECO:0000256" key="1">
    <source>
        <dbReference type="ARBA" id="ARBA00004370"/>
    </source>
</evidence>
<comment type="similarity">
    <text evidence="2">Belongs to the peptidase S49 family.</text>
</comment>
<dbReference type="CDD" id="cd07018">
    <property type="entry name" value="S49_SppA_67K_type"/>
    <property type="match status" value="1"/>
</dbReference>
<feature type="transmembrane region" description="Helical" evidence="8">
    <location>
        <begin position="12"/>
        <end position="32"/>
    </location>
</feature>
<name>A0A3L9MJI6_9FLAO</name>